<keyword evidence="2" id="KW-1185">Reference proteome</keyword>
<dbReference type="Proteomes" id="UP000299102">
    <property type="component" value="Unassembled WGS sequence"/>
</dbReference>
<name>A0A4C1ZMC8_EUMVA</name>
<dbReference type="AlphaFoldDB" id="A0A4C1ZMC8"/>
<protein>
    <submittedName>
        <fullName evidence="1">Uncharacterized protein</fullName>
    </submittedName>
</protein>
<sequence length="91" mass="10173">MASVAPPARGWGRQVSPTLPVSLNLIHKFWNAWVRSSQEANIILDDAVHCLSGSGRGPSPCPFGTEALFERYLVRRVVGSFRRHRQGFGRR</sequence>
<evidence type="ECO:0000313" key="1">
    <source>
        <dbReference type="EMBL" id="GBP89050.1"/>
    </source>
</evidence>
<dbReference type="EMBL" id="BGZK01001972">
    <property type="protein sequence ID" value="GBP89050.1"/>
    <property type="molecule type" value="Genomic_DNA"/>
</dbReference>
<organism evidence="1 2">
    <name type="scientific">Eumeta variegata</name>
    <name type="common">Bagworm moth</name>
    <name type="synonym">Eumeta japonica</name>
    <dbReference type="NCBI Taxonomy" id="151549"/>
    <lineage>
        <taxon>Eukaryota</taxon>
        <taxon>Metazoa</taxon>
        <taxon>Ecdysozoa</taxon>
        <taxon>Arthropoda</taxon>
        <taxon>Hexapoda</taxon>
        <taxon>Insecta</taxon>
        <taxon>Pterygota</taxon>
        <taxon>Neoptera</taxon>
        <taxon>Endopterygota</taxon>
        <taxon>Lepidoptera</taxon>
        <taxon>Glossata</taxon>
        <taxon>Ditrysia</taxon>
        <taxon>Tineoidea</taxon>
        <taxon>Psychidae</taxon>
        <taxon>Oiketicinae</taxon>
        <taxon>Eumeta</taxon>
    </lineage>
</organism>
<gene>
    <name evidence="1" type="ORF">EVAR_61714_1</name>
</gene>
<evidence type="ECO:0000313" key="2">
    <source>
        <dbReference type="Proteomes" id="UP000299102"/>
    </source>
</evidence>
<proteinExistence type="predicted"/>
<comment type="caution">
    <text evidence="1">The sequence shown here is derived from an EMBL/GenBank/DDBJ whole genome shotgun (WGS) entry which is preliminary data.</text>
</comment>
<accession>A0A4C1ZMC8</accession>
<reference evidence="1 2" key="1">
    <citation type="journal article" date="2019" name="Commun. Biol.">
        <title>The bagworm genome reveals a unique fibroin gene that provides high tensile strength.</title>
        <authorList>
            <person name="Kono N."/>
            <person name="Nakamura H."/>
            <person name="Ohtoshi R."/>
            <person name="Tomita M."/>
            <person name="Numata K."/>
            <person name="Arakawa K."/>
        </authorList>
    </citation>
    <scope>NUCLEOTIDE SEQUENCE [LARGE SCALE GENOMIC DNA]</scope>
</reference>